<evidence type="ECO:0000313" key="3">
    <source>
        <dbReference type="Proteomes" id="UP000003374"/>
    </source>
</evidence>
<dbReference type="InterPro" id="IPR015867">
    <property type="entry name" value="N-reg_PII/ATP_PRibTrfase_C"/>
</dbReference>
<name>A4BPZ8_9GAMM</name>
<comment type="caution">
    <text evidence="2">The sequence shown here is derived from an EMBL/GenBank/DDBJ whole genome shotgun (WGS) entry which is preliminary data.</text>
</comment>
<dbReference type="InterPro" id="IPR011322">
    <property type="entry name" value="N-reg_PII-like_a/b"/>
</dbReference>
<dbReference type="SUPFAM" id="SSF54913">
    <property type="entry name" value="GlnB-like"/>
    <property type="match status" value="1"/>
</dbReference>
<comment type="similarity">
    <text evidence="1">Belongs to the UPF0166 family.</text>
</comment>
<dbReference type="PANTHER" id="PTHR35983:SF1">
    <property type="entry name" value="UPF0166 PROTEIN TM_0021"/>
    <property type="match status" value="1"/>
</dbReference>
<evidence type="ECO:0000313" key="2">
    <source>
        <dbReference type="EMBL" id="EAR22153.1"/>
    </source>
</evidence>
<dbReference type="Proteomes" id="UP000003374">
    <property type="component" value="Unassembled WGS sequence"/>
</dbReference>
<dbReference type="eggNOG" id="COG1993">
    <property type="taxonomic scope" value="Bacteria"/>
</dbReference>
<reference evidence="2 3" key="1">
    <citation type="submission" date="2006-02" db="EMBL/GenBank/DDBJ databases">
        <authorList>
            <person name="Waterbury J."/>
            <person name="Ferriera S."/>
            <person name="Johnson J."/>
            <person name="Kravitz S."/>
            <person name="Halpern A."/>
            <person name="Remington K."/>
            <person name="Beeson K."/>
            <person name="Tran B."/>
            <person name="Rogers Y.-H."/>
            <person name="Friedman R."/>
            <person name="Venter J.C."/>
        </authorList>
    </citation>
    <scope>NUCLEOTIDE SEQUENCE [LARGE SCALE GENOMIC DNA]</scope>
    <source>
        <strain evidence="2 3">Nb-231</strain>
    </source>
</reference>
<gene>
    <name evidence="2" type="ORF">NB231_04570</name>
</gene>
<dbReference type="HOGENOM" id="CLU_146749_1_0_6"/>
<dbReference type="AlphaFoldDB" id="A4BPZ8"/>
<proteinExistence type="inferred from homology"/>
<dbReference type="RefSeq" id="WP_005000114.1">
    <property type="nucleotide sequence ID" value="NZ_CH672427.1"/>
</dbReference>
<evidence type="ECO:0000256" key="1">
    <source>
        <dbReference type="ARBA" id="ARBA00010554"/>
    </source>
</evidence>
<dbReference type="Gene3D" id="3.30.70.120">
    <property type="match status" value="1"/>
</dbReference>
<protein>
    <submittedName>
        <fullName evidence="2">Uncharacterized protein</fullName>
    </submittedName>
</protein>
<dbReference type="Pfam" id="PF02641">
    <property type="entry name" value="DUF190"/>
    <property type="match status" value="1"/>
</dbReference>
<dbReference type="STRING" id="314278.NB231_04570"/>
<organism evidence="2 3">
    <name type="scientific">Nitrococcus mobilis Nb-231</name>
    <dbReference type="NCBI Taxonomy" id="314278"/>
    <lineage>
        <taxon>Bacteria</taxon>
        <taxon>Pseudomonadati</taxon>
        <taxon>Pseudomonadota</taxon>
        <taxon>Gammaproteobacteria</taxon>
        <taxon>Chromatiales</taxon>
        <taxon>Ectothiorhodospiraceae</taxon>
        <taxon>Nitrococcus</taxon>
    </lineage>
</organism>
<dbReference type="PANTHER" id="PTHR35983">
    <property type="entry name" value="UPF0166 PROTEIN TM_0021"/>
    <property type="match status" value="1"/>
</dbReference>
<dbReference type="EMBL" id="AAOF01000004">
    <property type="protein sequence ID" value="EAR22153.1"/>
    <property type="molecule type" value="Genomic_DNA"/>
</dbReference>
<keyword evidence="3" id="KW-1185">Reference proteome</keyword>
<accession>A4BPZ8</accession>
<dbReference type="OrthoDB" id="5295185at2"/>
<dbReference type="InterPro" id="IPR003793">
    <property type="entry name" value="UPF0166"/>
</dbReference>
<sequence>MSGRVKVVRIYLSEVDKVNHHNLMHEIVRRLQDEHKVHGVTVFRGIVGFGGHGQVHAADLLRLRADLPLVVEFFDDPETVEEALQWISKLVRPRHIIVWDAEGR</sequence>